<dbReference type="AlphaFoldDB" id="F7NPT1"/>
<accession>F7NPT1</accession>
<dbReference type="Proteomes" id="UP000003240">
    <property type="component" value="Unassembled WGS sequence"/>
</dbReference>
<protein>
    <submittedName>
        <fullName evidence="1">Uncharacterized protein</fullName>
    </submittedName>
</protein>
<evidence type="ECO:0000313" key="1">
    <source>
        <dbReference type="EMBL" id="EGO61922.1"/>
    </source>
</evidence>
<dbReference type="STRING" id="1009370.ALO_20642"/>
<sequence>MQTAGDLTDRVRMLRRLLYFLSVRLEKWLDIEPMRRKNNALQAVFLQAQVGRRIHKSVLLSSFLRELTE</sequence>
<reference evidence="1 2" key="1">
    <citation type="journal article" date="2011" name="EMBO J.">
        <title>Structural diversity of bacterial flagellar motors.</title>
        <authorList>
            <person name="Chen S."/>
            <person name="Beeby M."/>
            <person name="Murphy G.E."/>
            <person name="Leadbetter J.R."/>
            <person name="Hendrixson D.R."/>
            <person name="Briegel A."/>
            <person name="Li Z."/>
            <person name="Shi J."/>
            <person name="Tocheva E.I."/>
            <person name="Muller A."/>
            <person name="Dobro M.J."/>
            <person name="Jensen G.J."/>
        </authorList>
    </citation>
    <scope>NUCLEOTIDE SEQUENCE [LARGE SCALE GENOMIC DNA]</scope>
    <source>
        <strain evidence="1 2">DSM 6540</strain>
    </source>
</reference>
<name>F7NPT1_9FIRM</name>
<proteinExistence type="predicted"/>
<dbReference type="EMBL" id="AFGF01000269">
    <property type="protein sequence ID" value="EGO61922.1"/>
    <property type="molecule type" value="Genomic_DNA"/>
</dbReference>
<evidence type="ECO:0000313" key="2">
    <source>
        <dbReference type="Proteomes" id="UP000003240"/>
    </source>
</evidence>
<keyword evidence="2" id="KW-1185">Reference proteome</keyword>
<comment type="caution">
    <text evidence="1">The sequence shown here is derived from an EMBL/GenBank/DDBJ whole genome shotgun (WGS) entry which is preliminary data.</text>
</comment>
<organism evidence="1 2">
    <name type="scientific">Acetonema longum DSM 6540</name>
    <dbReference type="NCBI Taxonomy" id="1009370"/>
    <lineage>
        <taxon>Bacteria</taxon>
        <taxon>Bacillati</taxon>
        <taxon>Bacillota</taxon>
        <taxon>Negativicutes</taxon>
        <taxon>Acetonemataceae</taxon>
        <taxon>Acetonema</taxon>
    </lineage>
</organism>
<gene>
    <name evidence="1" type="ORF">ALO_20642</name>
</gene>